<gene>
    <name evidence="2" type="ORF">DPMN_090209</name>
</gene>
<accession>A0A9D4QY46</accession>
<evidence type="ECO:0000313" key="2">
    <source>
        <dbReference type="EMBL" id="KAH3847874.1"/>
    </source>
</evidence>
<proteinExistence type="predicted"/>
<evidence type="ECO:0000313" key="3">
    <source>
        <dbReference type="Proteomes" id="UP000828390"/>
    </source>
</evidence>
<keyword evidence="3" id="KW-1185">Reference proteome</keyword>
<reference evidence="2" key="2">
    <citation type="submission" date="2020-11" db="EMBL/GenBank/DDBJ databases">
        <authorList>
            <person name="McCartney M.A."/>
            <person name="Auch B."/>
            <person name="Kono T."/>
            <person name="Mallez S."/>
            <person name="Becker A."/>
            <person name="Gohl D.M."/>
            <person name="Silverstein K.A.T."/>
            <person name="Koren S."/>
            <person name="Bechman K.B."/>
            <person name="Herman A."/>
            <person name="Abrahante J.E."/>
            <person name="Garbe J."/>
        </authorList>
    </citation>
    <scope>NUCLEOTIDE SEQUENCE</scope>
    <source>
        <strain evidence="2">Duluth1</strain>
        <tissue evidence="2">Whole animal</tissue>
    </source>
</reference>
<organism evidence="2 3">
    <name type="scientific">Dreissena polymorpha</name>
    <name type="common">Zebra mussel</name>
    <name type="synonym">Mytilus polymorpha</name>
    <dbReference type="NCBI Taxonomy" id="45954"/>
    <lineage>
        <taxon>Eukaryota</taxon>
        <taxon>Metazoa</taxon>
        <taxon>Spiralia</taxon>
        <taxon>Lophotrochozoa</taxon>
        <taxon>Mollusca</taxon>
        <taxon>Bivalvia</taxon>
        <taxon>Autobranchia</taxon>
        <taxon>Heteroconchia</taxon>
        <taxon>Euheterodonta</taxon>
        <taxon>Imparidentia</taxon>
        <taxon>Neoheterodontei</taxon>
        <taxon>Myida</taxon>
        <taxon>Dreissenoidea</taxon>
        <taxon>Dreissenidae</taxon>
        <taxon>Dreissena</taxon>
    </lineage>
</organism>
<sequence length="314" mass="36345">MYSVIISGDQVKQYFNPSTLAPKIVKLTECGQEMRNRSNVLMTEYVTSTHLDKVSKDNNKYRMLQWPVTNWATPIGIYHNLTRADAEKVNTLKRILNYNNCALIMHDGTSDDTCRINGFHVHLIVQNDNDQHLCKATRWRTARSKLMKFCTVKTAKIVEHKDFYRHILTPPRVFMGANNVELKNRLLTVYLREKELQLYKQQLKDIELAAQMTPPGGRDHVRERRFGRRGSVFSLLQSARNAAVKKETPRNRRGSVTIKTRGTRKMSLQHGSIRIPGSADANKNKAHAYSLTRRHYEGSQSRTKEETKSVFHQY</sequence>
<evidence type="ECO:0000256" key="1">
    <source>
        <dbReference type="SAM" id="MobiDB-lite"/>
    </source>
</evidence>
<dbReference type="EMBL" id="JAIWYP010000003">
    <property type="protein sequence ID" value="KAH3847874.1"/>
    <property type="molecule type" value="Genomic_DNA"/>
</dbReference>
<dbReference type="Proteomes" id="UP000828390">
    <property type="component" value="Unassembled WGS sequence"/>
</dbReference>
<name>A0A9D4QY46_DREPO</name>
<comment type="caution">
    <text evidence="2">The sequence shown here is derived from an EMBL/GenBank/DDBJ whole genome shotgun (WGS) entry which is preliminary data.</text>
</comment>
<protein>
    <submittedName>
        <fullName evidence="2">Uncharacterized protein</fullName>
    </submittedName>
</protein>
<dbReference type="AlphaFoldDB" id="A0A9D4QY46"/>
<feature type="region of interest" description="Disordered" evidence="1">
    <location>
        <begin position="294"/>
        <end position="314"/>
    </location>
</feature>
<reference evidence="2" key="1">
    <citation type="journal article" date="2019" name="bioRxiv">
        <title>The Genome of the Zebra Mussel, Dreissena polymorpha: A Resource for Invasive Species Research.</title>
        <authorList>
            <person name="McCartney M.A."/>
            <person name="Auch B."/>
            <person name="Kono T."/>
            <person name="Mallez S."/>
            <person name="Zhang Y."/>
            <person name="Obille A."/>
            <person name="Becker A."/>
            <person name="Abrahante J.E."/>
            <person name="Garbe J."/>
            <person name="Badalamenti J.P."/>
            <person name="Herman A."/>
            <person name="Mangelson H."/>
            <person name="Liachko I."/>
            <person name="Sullivan S."/>
            <person name="Sone E.D."/>
            <person name="Koren S."/>
            <person name="Silverstein K.A.T."/>
            <person name="Beckman K.B."/>
            <person name="Gohl D.M."/>
        </authorList>
    </citation>
    <scope>NUCLEOTIDE SEQUENCE</scope>
    <source>
        <strain evidence="2">Duluth1</strain>
        <tissue evidence="2">Whole animal</tissue>
    </source>
</reference>